<dbReference type="Pfam" id="PF21762">
    <property type="entry name" value="DEDDh_C"/>
    <property type="match status" value="1"/>
</dbReference>
<organism evidence="3 4">
    <name type="scientific">Sordaria brevicollis</name>
    <dbReference type="NCBI Taxonomy" id="83679"/>
    <lineage>
        <taxon>Eukaryota</taxon>
        <taxon>Fungi</taxon>
        <taxon>Dikarya</taxon>
        <taxon>Ascomycota</taxon>
        <taxon>Pezizomycotina</taxon>
        <taxon>Sordariomycetes</taxon>
        <taxon>Sordariomycetidae</taxon>
        <taxon>Sordariales</taxon>
        <taxon>Sordariaceae</taxon>
        <taxon>Sordaria</taxon>
    </lineage>
</organism>
<feature type="region of interest" description="Disordered" evidence="1">
    <location>
        <begin position="66"/>
        <end position="86"/>
    </location>
</feature>
<keyword evidence="4" id="KW-1185">Reference proteome</keyword>
<proteinExistence type="predicted"/>
<reference evidence="3" key="1">
    <citation type="journal article" date="2023" name="Mol. Phylogenet. Evol.">
        <title>Genome-scale phylogeny and comparative genomics of the fungal order Sordariales.</title>
        <authorList>
            <person name="Hensen N."/>
            <person name="Bonometti L."/>
            <person name="Westerberg I."/>
            <person name="Brannstrom I.O."/>
            <person name="Guillou S."/>
            <person name="Cros-Aarteil S."/>
            <person name="Calhoun S."/>
            <person name="Haridas S."/>
            <person name="Kuo A."/>
            <person name="Mondo S."/>
            <person name="Pangilinan J."/>
            <person name="Riley R."/>
            <person name="LaButti K."/>
            <person name="Andreopoulos B."/>
            <person name="Lipzen A."/>
            <person name="Chen C."/>
            <person name="Yan M."/>
            <person name="Daum C."/>
            <person name="Ng V."/>
            <person name="Clum A."/>
            <person name="Steindorff A."/>
            <person name="Ohm R.A."/>
            <person name="Martin F."/>
            <person name="Silar P."/>
            <person name="Natvig D.O."/>
            <person name="Lalanne C."/>
            <person name="Gautier V."/>
            <person name="Ament-Velasquez S.L."/>
            <person name="Kruys A."/>
            <person name="Hutchinson M.I."/>
            <person name="Powell A.J."/>
            <person name="Barry K."/>
            <person name="Miller A.N."/>
            <person name="Grigoriev I.V."/>
            <person name="Debuchy R."/>
            <person name="Gladieux P."/>
            <person name="Hiltunen Thoren M."/>
            <person name="Johannesson H."/>
        </authorList>
    </citation>
    <scope>NUCLEOTIDE SEQUENCE</scope>
    <source>
        <strain evidence="3">FGSC 1904</strain>
    </source>
</reference>
<evidence type="ECO:0000313" key="3">
    <source>
        <dbReference type="EMBL" id="KAK3399735.1"/>
    </source>
</evidence>
<name>A0AAE0PHS6_SORBR</name>
<feature type="compositionally biased region" description="Polar residues" evidence="1">
    <location>
        <begin position="376"/>
        <end position="387"/>
    </location>
</feature>
<feature type="domain" description="Gfd2/YDR514C-like C-terminal" evidence="2">
    <location>
        <begin position="32"/>
        <end position="251"/>
    </location>
</feature>
<feature type="region of interest" description="Disordered" evidence="1">
    <location>
        <begin position="463"/>
        <end position="501"/>
    </location>
</feature>
<comment type="caution">
    <text evidence="3">The sequence shown here is derived from an EMBL/GenBank/DDBJ whole genome shotgun (WGS) entry which is preliminary data.</text>
</comment>
<dbReference type="InterPro" id="IPR048519">
    <property type="entry name" value="Gfd2/YDR514C-like_C"/>
</dbReference>
<evidence type="ECO:0000256" key="1">
    <source>
        <dbReference type="SAM" id="MobiDB-lite"/>
    </source>
</evidence>
<feature type="compositionally biased region" description="Basic and acidic residues" evidence="1">
    <location>
        <begin position="319"/>
        <end position="336"/>
    </location>
</feature>
<feature type="compositionally biased region" description="Basic residues" evidence="1">
    <location>
        <begin position="477"/>
        <end position="487"/>
    </location>
</feature>
<reference evidence="3" key="2">
    <citation type="submission" date="2023-07" db="EMBL/GenBank/DDBJ databases">
        <authorList>
            <consortium name="Lawrence Berkeley National Laboratory"/>
            <person name="Haridas S."/>
            <person name="Hensen N."/>
            <person name="Bonometti L."/>
            <person name="Westerberg I."/>
            <person name="Brannstrom I.O."/>
            <person name="Guillou S."/>
            <person name="Cros-Aarteil S."/>
            <person name="Calhoun S."/>
            <person name="Kuo A."/>
            <person name="Mondo S."/>
            <person name="Pangilinan J."/>
            <person name="Riley R."/>
            <person name="LaButti K."/>
            <person name="Andreopoulos B."/>
            <person name="Lipzen A."/>
            <person name="Chen C."/>
            <person name="Yanf M."/>
            <person name="Daum C."/>
            <person name="Ng V."/>
            <person name="Clum A."/>
            <person name="Steindorff A."/>
            <person name="Ohm R."/>
            <person name="Martin F."/>
            <person name="Silar P."/>
            <person name="Natvig D."/>
            <person name="Lalanne C."/>
            <person name="Gautier V."/>
            <person name="Ament-velasquez S.L."/>
            <person name="Kruys A."/>
            <person name="Hutchinson M.I."/>
            <person name="Powell A.J."/>
            <person name="Barry K."/>
            <person name="Miller A.N."/>
            <person name="Grigoriev I.V."/>
            <person name="Debuchy R."/>
            <person name="Gladieux P."/>
            <person name="Thoren M.H."/>
            <person name="Johannesson H."/>
        </authorList>
    </citation>
    <scope>NUCLEOTIDE SEQUENCE</scope>
    <source>
        <strain evidence="3">FGSC 1904</strain>
    </source>
</reference>
<evidence type="ECO:0000259" key="2">
    <source>
        <dbReference type="Pfam" id="PF21762"/>
    </source>
</evidence>
<protein>
    <recommendedName>
        <fullName evidence="2">Gfd2/YDR514C-like C-terminal domain-containing protein</fullName>
    </recommendedName>
</protein>
<feature type="region of interest" description="Disordered" evidence="1">
    <location>
        <begin position="308"/>
        <end position="444"/>
    </location>
</feature>
<dbReference type="EMBL" id="JAUTDP010000004">
    <property type="protein sequence ID" value="KAK3399735.1"/>
    <property type="molecule type" value="Genomic_DNA"/>
</dbReference>
<gene>
    <name evidence="3" type="ORF">B0T20DRAFT_349347</name>
</gene>
<dbReference type="AlphaFoldDB" id="A0AAE0PHS6"/>
<evidence type="ECO:0000313" key="4">
    <source>
        <dbReference type="Proteomes" id="UP001281003"/>
    </source>
</evidence>
<accession>A0AAE0PHS6</accession>
<feature type="compositionally biased region" description="Low complexity" evidence="1">
    <location>
        <begin position="466"/>
        <end position="476"/>
    </location>
</feature>
<dbReference type="Proteomes" id="UP001281003">
    <property type="component" value="Unassembled WGS sequence"/>
</dbReference>
<feature type="compositionally biased region" description="Low complexity" evidence="1">
    <location>
        <begin position="489"/>
        <end position="501"/>
    </location>
</feature>
<feature type="compositionally biased region" description="Polar residues" evidence="1">
    <location>
        <begin position="75"/>
        <end position="86"/>
    </location>
</feature>
<sequence length="501" mass="55881">MSARLPATKPPMVYDFESLDDFRTALLNERPILVSIDFENVDHITRKGVNPFEKMSEMGLAIYDTRKSPTAGDTLPNSSTPQSSNQRLETLARSIVAEHVITKEHRNKTELTCNAGFHHKVGHHARPYHCRFTKSTFLTRKETMSRLSDIIKTLSTQNLSTQETAAGARRNIKLIVWAAYCEVETFYHGGLDLVALCPTLQLWDFQKWSPFSVCFGVPQTGAEKAFTSLGVLNAELAMHNGCNDSVVQLVGFLRFMVMTEPEWSAWFNHREDLAVISFTWVDWGIYERNIALAPWANPRVVAMNRGREEKANRNGQKGGRQEWKKKSQPPLREELSVKGASSSPSRRRPGFLVPGVEDLTLIEDTNRGMESPEAGWNSTTSESSVQGTGWPKGIDEMSDWSVPSLKPTSSSDDNNDSSSDENGPVLTGCGRAADDVEENDGAHMQSHCEVTVGDERYTSGDVYVTSSTSSPFSMSGHGRRNNRRRRYSMSESSSGSVVWEL</sequence>